<evidence type="ECO:0000256" key="4">
    <source>
        <dbReference type="ARBA" id="ARBA00023186"/>
    </source>
</evidence>
<evidence type="ECO:0000313" key="6">
    <source>
        <dbReference type="EMBL" id="ADE10856.1"/>
    </source>
</evidence>
<name>D5CN20_SIDLE</name>
<dbReference type="InterPro" id="IPR008622">
    <property type="entry name" value="FliT"/>
</dbReference>
<dbReference type="KEGG" id="slt:Slit_0616"/>
<accession>D5CN20</accession>
<dbReference type="GO" id="GO:0044781">
    <property type="term" value="P:bacterial-type flagellum organization"/>
    <property type="evidence" value="ECO:0007669"/>
    <property type="project" value="UniProtKB-KW"/>
</dbReference>
<reference evidence="6 7" key="1">
    <citation type="submission" date="2010-03" db="EMBL/GenBank/DDBJ databases">
        <title>Complete sequence of Sideroxydans lithotrophicus ES-1.</title>
        <authorList>
            <consortium name="US DOE Joint Genome Institute"/>
            <person name="Lucas S."/>
            <person name="Copeland A."/>
            <person name="Lapidus A."/>
            <person name="Cheng J.-F."/>
            <person name="Bruce D."/>
            <person name="Goodwin L."/>
            <person name="Pitluck S."/>
            <person name="Munk A.C."/>
            <person name="Detter J.C."/>
            <person name="Han C."/>
            <person name="Tapia R."/>
            <person name="Larimer F."/>
            <person name="Land M."/>
            <person name="Hauser L."/>
            <person name="Kyrpides N."/>
            <person name="Ivanova N."/>
            <person name="Emerson D."/>
            <person name="Woyke T."/>
        </authorList>
    </citation>
    <scope>NUCLEOTIDE SEQUENCE [LARGE SCALE GENOMIC DNA]</scope>
    <source>
        <strain evidence="6 7">ES-1</strain>
    </source>
</reference>
<evidence type="ECO:0000256" key="5">
    <source>
        <dbReference type="ARBA" id="ARBA00093797"/>
    </source>
</evidence>
<dbReference type="Proteomes" id="UP000001625">
    <property type="component" value="Chromosome"/>
</dbReference>
<proteinExistence type="predicted"/>
<comment type="subcellular location">
    <subcellularLocation>
        <location evidence="1">Cytoplasm</location>
        <location evidence="1">Cytosol</location>
    </subcellularLocation>
</comment>
<keyword evidence="7" id="KW-1185">Reference proteome</keyword>
<evidence type="ECO:0000256" key="2">
    <source>
        <dbReference type="ARBA" id="ARBA00022490"/>
    </source>
</evidence>
<dbReference type="EMBL" id="CP001965">
    <property type="protein sequence ID" value="ADE10856.1"/>
    <property type="molecule type" value="Genomic_DNA"/>
</dbReference>
<keyword evidence="6" id="KW-0969">Cilium</keyword>
<sequence>MSLLLEDYQRLSGITGEMRNAAASGEWDRLISLEQECKRKVEEIKPRDIVPSNPEERAQKLALLKKILADDADIRSRTESWMEQLQRIMQSTRSEQRLQQTYLANY</sequence>
<dbReference type="STRING" id="580332.Slit_0616"/>
<evidence type="ECO:0000256" key="3">
    <source>
        <dbReference type="ARBA" id="ARBA00022795"/>
    </source>
</evidence>
<dbReference type="Pfam" id="PF05400">
    <property type="entry name" value="FliT"/>
    <property type="match status" value="1"/>
</dbReference>
<keyword evidence="3" id="KW-1005">Bacterial flagellum biogenesis</keyword>
<dbReference type="AlphaFoldDB" id="D5CN20"/>
<evidence type="ECO:0000256" key="1">
    <source>
        <dbReference type="ARBA" id="ARBA00004514"/>
    </source>
</evidence>
<dbReference type="HOGENOM" id="CLU_155793_2_2_4"/>
<keyword evidence="2" id="KW-0963">Cytoplasm</keyword>
<dbReference type="eggNOG" id="ENOG5030KWY">
    <property type="taxonomic scope" value="Bacteria"/>
</dbReference>
<keyword evidence="6" id="KW-0282">Flagellum</keyword>
<evidence type="ECO:0000313" key="7">
    <source>
        <dbReference type="Proteomes" id="UP000001625"/>
    </source>
</evidence>
<protein>
    <recommendedName>
        <fullName evidence="5">Flagellar protein FliT</fullName>
    </recommendedName>
</protein>
<keyword evidence="6" id="KW-0966">Cell projection</keyword>
<dbReference type="RefSeq" id="WP_013028755.1">
    <property type="nucleotide sequence ID" value="NC_013959.1"/>
</dbReference>
<organism evidence="6 7">
    <name type="scientific">Sideroxydans lithotrophicus (strain ES-1)</name>
    <dbReference type="NCBI Taxonomy" id="580332"/>
    <lineage>
        <taxon>Bacteria</taxon>
        <taxon>Pseudomonadati</taxon>
        <taxon>Pseudomonadota</taxon>
        <taxon>Betaproteobacteria</taxon>
        <taxon>Nitrosomonadales</taxon>
        <taxon>Gallionellaceae</taxon>
        <taxon>Sideroxydans</taxon>
    </lineage>
</organism>
<dbReference type="OrthoDB" id="8527993at2"/>
<dbReference type="Gene3D" id="1.20.58.380">
    <property type="entry name" value="Flagellar protein flit"/>
    <property type="match status" value="1"/>
</dbReference>
<keyword evidence="4" id="KW-0143">Chaperone</keyword>
<gene>
    <name evidence="6" type="ordered locus">Slit_0616</name>
</gene>